<accession>A0A2P2LK18</accession>
<keyword evidence="1" id="KW-0812">Transmembrane</keyword>
<name>A0A2P2LK18_RHIMU</name>
<protein>
    <submittedName>
        <fullName evidence="2">Uncharacterized protein</fullName>
    </submittedName>
</protein>
<dbReference type="EMBL" id="GGEC01037823">
    <property type="protein sequence ID" value="MBX18307.1"/>
    <property type="molecule type" value="Transcribed_RNA"/>
</dbReference>
<dbReference type="AlphaFoldDB" id="A0A2P2LK18"/>
<proteinExistence type="predicted"/>
<sequence length="68" mass="7746">MLIYRLLIRARLVNIIRFTATTCTSCSIFTAAPTWHVSNWMWPATRTPTSIYMTSSSKVIHPMLSDLA</sequence>
<organism evidence="2">
    <name type="scientific">Rhizophora mucronata</name>
    <name type="common">Asiatic mangrove</name>
    <dbReference type="NCBI Taxonomy" id="61149"/>
    <lineage>
        <taxon>Eukaryota</taxon>
        <taxon>Viridiplantae</taxon>
        <taxon>Streptophyta</taxon>
        <taxon>Embryophyta</taxon>
        <taxon>Tracheophyta</taxon>
        <taxon>Spermatophyta</taxon>
        <taxon>Magnoliopsida</taxon>
        <taxon>eudicotyledons</taxon>
        <taxon>Gunneridae</taxon>
        <taxon>Pentapetalae</taxon>
        <taxon>rosids</taxon>
        <taxon>fabids</taxon>
        <taxon>Malpighiales</taxon>
        <taxon>Rhizophoraceae</taxon>
        <taxon>Rhizophora</taxon>
    </lineage>
</organism>
<evidence type="ECO:0000313" key="2">
    <source>
        <dbReference type="EMBL" id="MBX18307.1"/>
    </source>
</evidence>
<reference evidence="2" key="1">
    <citation type="submission" date="2018-02" db="EMBL/GenBank/DDBJ databases">
        <title>Rhizophora mucronata_Transcriptome.</title>
        <authorList>
            <person name="Meera S.P."/>
            <person name="Sreeshan A."/>
            <person name="Augustine A."/>
        </authorList>
    </citation>
    <scope>NUCLEOTIDE SEQUENCE</scope>
    <source>
        <tissue evidence="2">Leaf</tissue>
    </source>
</reference>
<keyword evidence="1" id="KW-0472">Membrane</keyword>
<evidence type="ECO:0000256" key="1">
    <source>
        <dbReference type="SAM" id="Phobius"/>
    </source>
</evidence>
<feature type="transmembrane region" description="Helical" evidence="1">
    <location>
        <begin position="12"/>
        <end position="32"/>
    </location>
</feature>
<keyword evidence="1" id="KW-1133">Transmembrane helix</keyword>